<dbReference type="PROSITE" id="PS50012">
    <property type="entry name" value="RCC1_3"/>
    <property type="match status" value="5"/>
</dbReference>
<dbReference type="OMA" id="MANHEDV"/>
<dbReference type="SUPFAM" id="SSF50985">
    <property type="entry name" value="RCC1/BLIP-II"/>
    <property type="match status" value="2"/>
</dbReference>
<dbReference type="EMBL" id="LN854668">
    <property type="protein sequence ID" value="CRZ21684.1"/>
    <property type="molecule type" value="Genomic_DNA"/>
</dbReference>
<evidence type="ECO:0000256" key="1">
    <source>
        <dbReference type="ARBA" id="ARBA00022737"/>
    </source>
</evidence>
<sequence>MYSEVDASKIAFTDCNKYTNSETTTITTLQLPNTNSFSYRSNNRHVSLTKASNVMSYKWKRENWGCELGDNERIIDWSFLAELNFTLAALLTSKGGVLIYSDVGSSGAKLCVTHLQKFASTVNEAAAICVLPDASGLAFILLKGSVLLVPLRCILDVPWGRCDILASDSVSILEVNGVEEGCLCTPTSALCYSGHHSNRPYLIYANKAGQLFIIDLTMMVVSVMLRAPESIHNIALYTSKGDVHLLVSGFTSEQWILPLETDGRSLRETLGQVIPWDLREQYHKTSQISVAFNGLLAVLNTEDCVVKFYDDADMKIAKNFVSVPENTWQVHILPHVVFAITDQVSGNGVSVHFGGLFSTAKIFYEKILDFSSEKILGFIPIICENILPSCLLVTEHDVIVLYPNKSLREVLVDYVAKLDFSYNICMLVAETFEINVADLVQNVLDDTIPIIQNSADKEIILNKLINLALDSSMDLITLIEWCTKSSSEHALVEVVRDICAEDPNEKGRHHMINLCMARYKAFPQDRDKIETILNEFLIQHQDVYAGVEQLLEADFWTTVTIVVDNSLDKAEIVGRYLARTRKDWPAVRSSFIVKILSSLCWKSCSKEVGEMLLRRMTEFVPHLKSVSHLTTFAKIGVEQVTSYQNNAAVLYVISLLHLMQATYNTRFPSEADSIISSGSNFTAVVTSEEGIGYWGEFSPGPLKSKECEKSLGQRASRLCMLDLPVRICSVSCGTEHLLCLTIHGKVYAFGRNRFGQCGVGHTSEITVAAEIVDNYGSARAVCAGHYHSALINEEGYAFTWGWSFYGQLGINTRSSFTDELVPSLVKSLNGRVISVACGYAHTLFLMESGVVYSCGNGSYGQLGVGAEIKKRFEPEAVPVPNKVLMIASKYFHCLAVSEGQKIYCWGANPQALKMKMFVKRRLRVETDKGTSTKLAISNSHLTVTELEHMVQGRIIHIDAGYSHSAVINEYKNLYTWGKSLDMQLGHGNKKEQEEPHQLFEPSAAWDFVSCGYDFTTAITSQGIIYVWGRNYKGHLGVESGVPSSVSRKIVFKTAKGPSKTIEVTGDSPCIPRPTKFPALIAFSLTELCFDEVRKRSFIDFVKKMDSNAISDISSELLRNPVYCLPAIYMHLLAGDLIHAIEILIHLPSTEIEATADNKNEQEGSGFFAFIDIIWDLICKHPNFTVQSKALSNLLNTFLISDRVIKDKKLSALAPLLLISKPDVLCSLNSSDFLKILENWQADPSFHGLQVSQNSIQNYSGRVRYWACCGTVEKHPVMVRNNIINDKRGVCRRCFEKWSCSVRAKFLEYENNISN</sequence>
<dbReference type="Pfam" id="PF13540">
    <property type="entry name" value="RCC1_2"/>
    <property type="match status" value="1"/>
</dbReference>
<feature type="domain" description="RCC1-like" evidence="3">
    <location>
        <begin position="780"/>
        <end position="1043"/>
    </location>
</feature>
<evidence type="ECO:0000256" key="2">
    <source>
        <dbReference type="PROSITE-ProRule" id="PRU00235"/>
    </source>
</evidence>
<reference evidence="4" key="1">
    <citation type="journal article" date="2007" name="Science">
        <title>Draft genome of the filarial nematode parasite Brugia malayi.</title>
        <authorList>
            <person name="Ghedin E."/>
            <person name="Wang S."/>
            <person name="Spiro D."/>
            <person name="Caler E."/>
            <person name="Zhao Q."/>
            <person name="Crabtree J."/>
            <person name="Allen J.E."/>
            <person name="Delcher A.L."/>
            <person name="Guiliano D.B."/>
            <person name="Miranda-Saavedra D."/>
            <person name="Angiuoli S.V."/>
            <person name="Creasy T."/>
            <person name="Amedeo P."/>
            <person name="Haas B."/>
            <person name="El-Sayed N.M."/>
            <person name="Wortman J.R."/>
            <person name="Feldblyum T."/>
            <person name="Tallon L."/>
            <person name="Schatz M."/>
            <person name="Shumway M."/>
            <person name="Koo H."/>
            <person name="Salzberg S.L."/>
            <person name="Schobel S."/>
            <person name="Pertea M."/>
            <person name="Pop M."/>
            <person name="White O."/>
            <person name="Barton G.J."/>
            <person name="Carlow C.K."/>
            <person name="Crawford M.J."/>
            <person name="Daub J."/>
            <person name="Dimmic M.W."/>
            <person name="Estes C.F."/>
            <person name="Foster J.M."/>
            <person name="Ganatra M."/>
            <person name="Gregory W.F."/>
            <person name="Johnson N.M."/>
            <person name="Jin J."/>
            <person name="Komuniecki R."/>
            <person name="Korf I."/>
            <person name="Kumar S."/>
            <person name="Laney S."/>
            <person name="Li B.W."/>
            <person name="Li W."/>
            <person name="Lindblom T.H."/>
            <person name="Lustigman S."/>
            <person name="Ma D."/>
            <person name="Maina C.V."/>
            <person name="Martin D.M."/>
            <person name="McCarter J.P."/>
            <person name="McReynolds L."/>
            <person name="Mitreva M."/>
            <person name="Nutman T.B."/>
            <person name="Parkinson J."/>
            <person name="Peregrin-Alvarez J.M."/>
            <person name="Poole C."/>
            <person name="Ren Q."/>
            <person name="Saunders L."/>
            <person name="Sluder A.E."/>
            <person name="Smith K."/>
            <person name="Stanke M."/>
            <person name="Unnasch T.R."/>
            <person name="Ware J."/>
            <person name="Wei A.D."/>
            <person name="Weil G."/>
            <person name="Williams D.J."/>
            <person name="Zhang Y."/>
            <person name="Williams S.A."/>
            <person name="Fraser-Liggett C."/>
            <person name="Slatko B."/>
            <person name="Blaxter M.L."/>
            <person name="Scott A.L."/>
        </authorList>
    </citation>
    <scope>NUCLEOTIDE SEQUENCE</scope>
    <source>
        <strain evidence="4">FR3</strain>
    </source>
</reference>
<evidence type="ECO:0000313" key="4">
    <source>
        <dbReference type="EMBL" id="CRZ21684.1"/>
    </source>
</evidence>
<feature type="repeat" description="RCC1" evidence="2">
    <location>
        <begin position="795"/>
        <end position="848"/>
    </location>
</feature>
<name>A0A0H5RYU3_BRUMA</name>
<dbReference type="PRINTS" id="PR00633">
    <property type="entry name" value="RCCNDNSATION"/>
</dbReference>
<feature type="repeat" description="RCC1" evidence="2">
    <location>
        <begin position="849"/>
        <end position="899"/>
    </location>
</feature>
<proteinExistence type="predicted"/>
<organism evidence="4">
    <name type="scientific">Brugia malayi</name>
    <name type="common">Filarial nematode worm</name>
    <dbReference type="NCBI Taxonomy" id="6279"/>
    <lineage>
        <taxon>Eukaryota</taxon>
        <taxon>Metazoa</taxon>
        <taxon>Ecdysozoa</taxon>
        <taxon>Nematoda</taxon>
        <taxon>Chromadorea</taxon>
        <taxon>Rhabditida</taxon>
        <taxon>Spirurina</taxon>
        <taxon>Spiruromorpha</taxon>
        <taxon>Filarioidea</taxon>
        <taxon>Onchocercidae</taxon>
        <taxon>Brugia</taxon>
    </lineage>
</organism>
<gene>
    <name evidence="4" type="primary">Bma-glo-4</name>
    <name evidence="4" type="ORF">BM_Bm3167</name>
</gene>
<feature type="repeat" description="RCC1" evidence="2">
    <location>
        <begin position="744"/>
        <end position="794"/>
    </location>
</feature>
<reference evidence="4" key="2">
    <citation type="submission" date="2012-12" db="EMBL/GenBank/DDBJ databases">
        <authorList>
            <person name="Gao Y.W."/>
            <person name="Fan S.T."/>
            <person name="Sun H.T."/>
            <person name="Wang Z."/>
            <person name="Gao X.L."/>
            <person name="Li Y.G."/>
            <person name="Wang T.C."/>
            <person name="Zhang K."/>
            <person name="Xu W.W."/>
            <person name="Yu Z.J."/>
            <person name="Xia X.Z."/>
        </authorList>
    </citation>
    <scope>NUCLEOTIDE SEQUENCE</scope>
    <source>
        <strain evidence="4">FR3</strain>
    </source>
</reference>
<dbReference type="Pfam" id="PF25390">
    <property type="entry name" value="WD40_RLD"/>
    <property type="match status" value="1"/>
</dbReference>
<protein>
    <submittedName>
        <fullName evidence="4">BMA-GLO-4</fullName>
    </submittedName>
</protein>
<dbReference type="PANTHER" id="PTHR22870:SF408">
    <property type="entry name" value="OS09G0560450 PROTEIN"/>
    <property type="match status" value="1"/>
</dbReference>
<dbReference type="PANTHER" id="PTHR22870">
    <property type="entry name" value="REGULATOR OF CHROMOSOME CONDENSATION"/>
    <property type="match status" value="1"/>
</dbReference>
<dbReference type="InterPro" id="IPR009091">
    <property type="entry name" value="RCC1/BLIP-II"/>
</dbReference>
<dbReference type="InterPro" id="IPR000408">
    <property type="entry name" value="Reg_chr_condens"/>
</dbReference>
<keyword evidence="1" id="KW-0677">Repeat</keyword>
<feature type="repeat" description="RCC1" evidence="2">
    <location>
        <begin position="971"/>
        <end position="1021"/>
    </location>
</feature>
<feature type="repeat" description="RCC1" evidence="2">
    <location>
        <begin position="1022"/>
        <end position="1066"/>
    </location>
</feature>
<dbReference type="Gene3D" id="2.130.10.30">
    <property type="entry name" value="Regulator of chromosome condensation 1/beta-lactamase-inhibitor protein II"/>
    <property type="match status" value="2"/>
</dbReference>
<evidence type="ECO:0000259" key="3">
    <source>
        <dbReference type="Pfam" id="PF25390"/>
    </source>
</evidence>
<dbReference type="PROSITE" id="PS00626">
    <property type="entry name" value="RCC1_2"/>
    <property type="match status" value="2"/>
</dbReference>
<dbReference type="InterPro" id="IPR051210">
    <property type="entry name" value="Ub_ligase/GEF_domain"/>
</dbReference>
<accession>A0A0H5RYU3</accession>
<dbReference type="InterPro" id="IPR058923">
    <property type="entry name" value="RCC1-like_dom"/>
</dbReference>